<feature type="transmembrane region" description="Helical" evidence="1">
    <location>
        <begin position="12"/>
        <end position="35"/>
    </location>
</feature>
<dbReference type="EMBL" id="CP038033">
    <property type="protein sequence ID" value="QBQ56618.1"/>
    <property type="molecule type" value="Genomic_DNA"/>
</dbReference>
<accession>A0A4P7C1X5</accession>
<keyword evidence="1" id="KW-0812">Transmembrane</keyword>
<proteinExistence type="predicted"/>
<dbReference type="Proteomes" id="UP000294325">
    <property type="component" value="Chromosome"/>
</dbReference>
<name>A0A4P7C1X5_9GAMM</name>
<dbReference type="KEGG" id="nwr:E3U44_16200"/>
<keyword evidence="3" id="KW-1185">Reference proteome</keyword>
<gene>
    <name evidence="2" type="ORF">E3U44_16200</name>
</gene>
<keyword evidence="1" id="KW-0472">Membrane</keyword>
<evidence type="ECO:0000313" key="2">
    <source>
        <dbReference type="EMBL" id="QBQ56618.1"/>
    </source>
</evidence>
<keyword evidence="1" id="KW-1133">Transmembrane helix</keyword>
<reference evidence="2 3" key="1">
    <citation type="submission" date="2019-03" db="EMBL/GenBank/DDBJ databases">
        <title>The genome sequence of Nitrosococcus wardiae strain D1FHST reveals the archetypal metabolic capacity of ammonia-oxidizing Gammaproteobacteria.</title>
        <authorList>
            <person name="Wang L."/>
            <person name="Lim C.K."/>
            <person name="Hanson T.E."/>
            <person name="Dang H."/>
            <person name="Klotz M.G."/>
        </authorList>
    </citation>
    <scope>NUCLEOTIDE SEQUENCE [LARGE SCALE GENOMIC DNA]</scope>
    <source>
        <strain evidence="2 3">D1FHS</strain>
    </source>
</reference>
<sequence>MTEVLILRPLGLVGTIVGTAVFIGISPLTALASIADREAFKVTGQTLVVAPAEFTFKRPLGHYEKDYYAPPKQ</sequence>
<evidence type="ECO:0000256" key="1">
    <source>
        <dbReference type="SAM" id="Phobius"/>
    </source>
</evidence>
<dbReference type="OrthoDB" id="332175at2"/>
<protein>
    <submittedName>
        <fullName evidence="2">Uncharacterized protein</fullName>
    </submittedName>
</protein>
<evidence type="ECO:0000313" key="3">
    <source>
        <dbReference type="Proteomes" id="UP000294325"/>
    </source>
</evidence>
<dbReference type="AlphaFoldDB" id="A0A4P7C1X5"/>
<organism evidence="2 3">
    <name type="scientific">Nitrosococcus wardiae</name>
    <dbReference type="NCBI Taxonomy" id="1814290"/>
    <lineage>
        <taxon>Bacteria</taxon>
        <taxon>Pseudomonadati</taxon>
        <taxon>Pseudomonadota</taxon>
        <taxon>Gammaproteobacteria</taxon>
        <taxon>Chromatiales</taxon>
        <taxon>Chromatiaceae</taxon>
        <taxon>Nitrosococcus</taxon>
    </lineage>
</organism>